<accession>A0AAW0GH62</accession>
<evidence type="ECO:0000313" key="1">
    <source>
        <dbReference type="EMBL" id="KAK7689124.1"/>
    </source>
</evidence>
<evidence type="ECO:0000313" key="2">
    <source>
        <dbReference type="Proteomes" id="UP001385951"/>
    </source>
</evidence>
<proteinExistence type="predicted"/>
<protein>
    <recommendedName>
        <fullName evidence="3">F-box domain-containing protein</fullName>
    </recommendedName>
</protein>
<comment type="caution">
    <text evidence="1">The sequence shown here is derived from an EMBL/GenBank/DDBJ whole genome shotgun (WGS) entry which is preliminary data.</text>
</comment>
<reference evidence="1 2" key="1">
    <citation type="submission" date="2022-09" db="EMBL/GenBank/DDBJ databases">
        <authorList>
            <person name="Palmer J.M."/>
        </authorList>
    </citation>
    <scope>NUCLEOTIDE SEQUENCE [LARGE SCALE GENOMIC DNA]</scope>
    <source>
        <strain evidence="1 2">DSM 7382</strain>
    </source>
</reference>
<dbReference type="AlphaFoldDB" id="A0AAW0GH62"/>
<name>A0AAW0GH62_9APHY</name>
<organism evidence="1 2">
    <name type="scientific">Cerrena zonata</name>
    <dbReference type="NCBI Taxonomy" id="2478898"/>
    <lineage>
        <taxon>Eukaryota</taxon>
        <taxon>Fungi</taxon>
        <taxon>Dikarya</taxon>
        <taxon>Basidiomycota</taxon>
        <taxon>Agaricomycotina</taxon>
        <taxon>Agaricomycetes</taxon>
        <taxon>Polyporales</taxon>
        <taxon>Cerrenaceae</taxon>
        <taxon>Cerrena</taxon>
    </lineage>
</organism>
<sequence>MAAMITSTHRVLANDELLRLILEYFHLEPIRVHETLPCIFDFSLTEDDYLSCKTLASCAQVCKGLSDPALDVLWYDLRDFSRLLRLLPSSFTVQSAKPPSPYTVSCHVPKNTRSGIASIDLSEWSRLHRYAKRVRRLRYNRSGLDSSILEWFRKCFICDPIFPNLQVFQWQQHPSNLQSELMHFVTPSLRTFTFSDSLFNSGLPWKGIVPNAHDSEYVIDTLRRRAPGLRNLSLSNTTLSTTAVRMCGDFPNLLNLRITDTIKPADFIGSISLVSLTSQFESLDIDVNLLPEEMRYPDMQKLKCTTPPRVVLPTLTSITLRGDLRPIKNVLLQLVAPQVHTVGMIERKPCGDDVNSDHAVIPCIETGCIAIQETPTISIRVPSVRGLDECRVYLYRENLWSLDDKEFVKMCKAWPKPPSITSRSLLTIAKHCPHLTSLRIPIIGGDLSRTDEITPSSNLKTFAVSLPEELYVDVLALASYVNRVAPNMDIKASQRFLQSAYEAEPRKLLYKRLFRVLSLLQGADDPLDFVKAMEELVLDPAV</sequence>
<dbReference type="Gene3D" id="3.80.10.10">
    <property type="entry name" value="Ribonuclease Inhibitor"/>
    <property type="match status" value="1"/>
</dbReference>
<dbReference type="SUPFAM" id="SSF52047">
    <property type="entry name" value="RNI-like"/>
    <property type="match status" value="1"/>
</dbReference>
<evidence type="ECO:0008006" key="3">
    <source>
        <dbReference type="Google" id="ProtNLM"/>
    </source>
</evidence>
<dbReference type="Proteomes" id="UP001385951">
    <property type="component" value="Unassembled WGS sequence"/>
</dbReference>
<dbReference type="InterPro" id="IPR032675">
    <property type="entry name" value="LRR_dom_sf"/>
</dbReference>
<dbReference type="EMBL" id="JASBNA010000009">
    <property type="protein sequence ID" value="KAK7689124.1"/>
    <property type="molecule type" value="Genomic_DNA"/>
</dbReference>
<gene>
    <name evidence="1" type="ORF">QCA50_007815</name>
</gene>
<keyword evidence="2" id="KW-1185">Reference proteome</keyword>